<feature type="transmembrane region" description="Helical" evidence="10">
    <location>
        <begin position="35"/>
        <end position="59"/>
    </location>
</feature>
<dbReference type="PANTHER" id="PTHR24247:SF278">
    <property type="entry name" value="HISTAMINE H2 RECEPTOR"/>
    <property type="match status" value="1"/>
</dbReference>
<proteinExistence type="predicted"/>
<feature type="transmembrane region" description="Helical" evidence="10">
    <location>
        <begin position="150"/>
        <end position="171"/>
    </location>
</feature>
<feature type="transmembrane region" description="Helical" evidence="10">
    <location>
        <begin position="281"/>
        <end position="303"/>
    </location>
</feature>
<gene>
    <name evidence="12" type="ORF">PEVE_00038237</name>
</gene>
<protein>
    <recommendedName>
        <fullName evidence="11">G-protein coupled receptors family 1 profile domain-containing protein</fullName>
    </recommendedName>
</protein>
<dbReference type="CDD" id="cd14967">
    <property type="entry name" value="7tmA_amine_R-like"/>
    <property type="match status" value="1"/>
</dbReference>
<evidence type="ECO:0000256" key="9">
    <source>
        <dbReference type="SAM" id="MobiDB-lite"/>
    </source>
</evidence>
<comment type="subcellular location">
    <subcellularLocation>
        <location evidence="1">Cell membrane</location>
        <topology evidence="1">Multi-pass membrane protein</topology>
    </subcellularLocation>
</comment>
<comment type="caution">
    <text evidence="12">The sequence shown here is derived from an EMBL/GenBank/DDBJ whole genome shotgun (WGS) entry which is preliminary data.</text>
</comment>
<feature type="region of interest" description="Disordered" evidence="9">
    <location>
        <begin position="346"/>
        <end position="369"/>
    </location>
</feature>
<keyword evidence="5" id="KW-0297">G-protein coupled receptor</keyword>
<keyword evidence="6 10" id="KW-0472">Membrane</keyword>
<evidence type="ECO:0000256" key="8">
    <source>
        <dbReference type="ARBA" id="ARBA00023224"/>
    </source>
</evidence>
<evidence type="ECO:0000256" key="3">
    <source>
        <dbReference type="ARBA" id="ARBA00022692"/>
    </source>
</evidence>
<keyword evidence="8" id="KW-0807">Transducer</keyword>
<evidence type="ECO:0000313" key="12">
    <source>
        <dbReference type="EMBL" id="CAH3030600.1"/>
    </source>
</evidence>
<dbReference type="Gene3D" id="1.20.1070.10">
    <property type="entry name" value="Rhodopsin 7-helix transmembrane proteins"/>
    <property type="match status" value="1"/>
</dbReference>
<feature type="non-terminal residue" evidence="12">
    <location>
        <position position="1"/>
    </location>
</feature>
<evidence type="ECO:0000256" key="7">
    <source>
        <dbReference type="ARBA" id="ARBA00023170"/>
    </source>
</evidence>
<feature type="compositionally biased region" description="Basic and acidic residues" evidence="9">
    <location>
        <begin position="346"/>
        <end position="356"/>
    </location>
</feature>
<dbReference type="InterPro" id="IPR000276">
    <property type="entry name" value="GPCR_Rhodpsn"/>
</dbReference>
<evidence type="ECO:0000256" key="2">
    <source>
        <dbReference type="ARBA" id="ARBA00022475"/>
    </source>
</evidence>
<feature type="transmembrane region" description="Helical" evidence="10">
    <location>
        <begin position="191"/>
        <end position="214"/>
    </location>
</feature>
<dbReference type="Pfam" id="PF00001">
    <property type="entry name" value="7tm_1"/>
    <property type="match status" value="1"/>
</dbReference>
<name>A0ABN8MLH4_9CNID</name>
<keyword evidence="3 10" id="KW-0812">Transmembrane</keyword>
<evidence type="ECO:0000256" key="10">
    <source>
        <dbReference type="SAM" id="Phobius"/>
    </source>
</evidence>
<evidence type="ECO:0000256" key="4">
    <source>
        <dbReference type="ARBA" id="ARBA00022989"/>
    </source>
</evidence>
<organism evidence="12 13">
    <name type="scientific">Porites evermanni</name>
    <dbReference type="NCBI Taxonomy" id="104178"/>
    <lineage>
        <taxon>Eukaryota</taxon>
        <taxon>Metazoa</taxon>
        <taxon>Cnidaria</taxon>
        <taxon>Anthozoa</taxon>
        <taxon>Hexacorallia</taxon>
        <taxon>Scleractinia</taxon>
        <taxon>Fungiina</taxon>
        <taxon>Poritidae</taxon>
        <taxon>Porites</taxon>
    </lineage>
</organism>
<dbReference type="PRINTS" id="PR00237">
    <property type="entry name" value="GPCRRHODOPSN"/>
</dbReference>
<feature type="domain" description="G-protein coupled receptors family 1 profile" evidence="11">
    <location>
        <begin position="50"/>
        <end position="300"/>
    </location>
</feature>
<keyword evidence="13" id="KW-1185">Reference proteome</keyword>
<dbReference type="InterPro" id="IPR017452">
    <property type="entry name" value="GPCR_Rhodpsn_7TM"/>
</dbReference>
<evidence type="ECO:0000259" key="11">
    <source>
        <dbReference type="PROSITE" id="PS50262"/>
    </source>
</evidence>
<dbReference type="SMART" id="SM01381">
    <property type="entry name" value="7TM_GPCR_Srsx"/>
    <property type="match status" value="1"/>
</dbReference>
<sequence length="380" mass="43282">DSISLADLNIEKLYFSRPFLNQWTSNKMDPGLDKFFSVLGVLICIVGSVGNLSVLLAFLVQRRLRTKVNGLLVSLVVSGLLLTGISMPLEVELHIRSEFIHGLVTCELIYTTHLIALTSSSLNLLVISIYRYLTIAYPFFMNRVSQNHIALTITVVWLYSGITSFLPLMGWRSVPTSISRNFCNFSLEVEYILFVMSVNWLLPAMLVFVFYGLIFRIARIQAIKILEHQVLAEYERVRSPLIKGAKTLAKIAAVYIICWFPYVINVMITNSLGRHLLPYEVHYTFVFLCYASAAINPILYGWFRNDFREMFSKSTARACSWLREVFQGLVRSFRRIIASLYGDGRESSWQKKEGGYRSHRRRSASGSSSAYQLQTAATVV</sequence>
<dbReference type="PROSITE" id="PS50262">
    <property type="entry name" value="G_PROTEIN_RECEP_F1_2"/>
    <property type="match status" value="1"/>
</dbReference>
<keyword evidence="4 10" id="KW-1133">Transmembrane helix</keyword>
<dbReference type="EMBL" id="CALNXI010000643">
    <property type="protein sequence ID" value="CAH3030600.1"/>
    <property type="molecule type" value="Genomic_DNA"/>
</dbReference>
<reference evidence="12 13" key="1">
    <citation type="submission" date="2022-05" db="EMBL/GenBank/DDBJ databases">
        <authorList>
            <consortium name="Genoscope - CEA"/>
            <person name="William W."/>
        </authorList>
    </citation>
    <scope>NUCLEOTIDE SEQUENCE [LARGE SCALE GENOMIC DNA]</scope>
</reference>
<dbReference type="Proteomes" id="UP001159427">
    <property type="component" value="Unassembled WGS sequence"/>
</dbReference>
<keyword evidence="2" id="KW-1003">Cell membrane</keyword>
<accession>A0ABN8MLH4</accession>
<evidence type="ECO:0000256" key="1">
    <source>
        <dbReference type="ARBA" id="ARBA00004651"/>
    </source>
</evidence>
<evidence type="ECO:0000313" key="13">
    <source>
        <dbReference type="Proteomes" id="UP001159427"/>
    </source>
</evidence>
<keyword evidence="7" id="KW-0675">Receptor</keyword>
<feature type="transmembrane region" description="Helical" evidence="10">
    <location>
        <begin position="109"/>
        <end position="130"/>
    </location>
</feature>
<evidence type="ECO:0000256" key="6">
    <source>
        <dbReference type="ARBA" id="ARBA00023136"/>
    </source>
</evidence>
<feature type="transmembrane region" description="Helical" evidence="10">
    <location>
        <begin position="248"/>
        <end position="269"/>
    </location>
</feature>
<dbReference type="PANTHER" id="PTHR24247">
    <property type="entry name" value="5-HYDROXYTRYPTAMINE RECEPTOR"/>
    <property type="match status" value="1"/>
</dbReference>
<feature type="transmembrane region" description="Helical" evidence="10">
    <location>
        <begin position="71"/>
        <end position="89"/>
    </location>
</feature>
<dbReference type="SUPFAM" id="SSF81321">
    <property type="entry name" value="Family A G protein-coupled receptor-like"/>
    <property type="match status" value="1"/>
</dbReference>
<evidence type="ECO:0000256" key="5">
    <source>
        <dbReference type="ARBA" id="ARBA00023040"/>
    </source>
</evidence>